<gene>
    <name evidence="1" type="ORF">B0T25DRAFT_611901</name>
</gene>
<accession>A0AAJ0HA99</accession>
<evidence type="ECO:0000313" key="2">
    <source>
        <dbReference type="Proteomes" id="UP001275084"/>
    </source>
</evidence>
<sequence>MNKPVWENGRPVLCRNPKFAGWELDEKPGLVNVTVITFTLYQARIVQASCDASSSSPSLSLSLCASYPLRDGSSSEEVARKILRWLLGPKQT</sequence>
<keyword evidence="2" id="KW-1185">Reference proteome</keyword>
<evidence type="ECO:0000313" key="1">
    <source>
        <dbReference type="EMBL" id="KAK3345907.1"/>
    </source>
</evidence>
<dbReference type="EMBL" id="JAUIQD010000006">
    <property type="protein sequence ID" value="KAK3345907.1"/>
    <property type="molecule type" value="Genomic_DNA"/>
</dbReference>
<dbReference type="Proteomes" id="UP001275084">
    <property type="component" value="Unassembled WGS sequence"/>
</dbReference>
<proteinExistence type="predicted"/>
<organism evidence="1 2">
    <name type="scientific">Lasiosphaeria hispida</name>
    <dbReference type="NCBI Taxonomy" id="260671"/>
    <lineage>
        <taxon>Eukaryota</taxon>
        <taxon>Fungi</taxon>
        <taxon>Dikarya</taxon>
        <taxon>Ascomycota</taxon>
        <taxon>Pezizomycotina</taxon>
        <taxon>Sordariomycetes</taxon>
        <taxon>Sordariomycetidae</taxon>
        <taxon>Sordariales</taxon>
        <taxon>Lasiosphaeriaceae</taxon>
        <taxon>Lasiosphaeria</taxon>
    </lineage>
</organism>
<reference evidence="1" key="2">
    <citation type="submission" date="2023-06" db="EMBL/GenBank/DDBJ databases">
        <authorList>
            <consortium name="Lawrence Berkeley National Laboratory"/>
            <person name="Haridas S."/>
            <person name="Hensen N."/>
            <person name="Bonometti L."/>
            <person name="Westerberg I."/>
            <person name="Brannstrom I.O."/>
            <person name="Guillou S."/>
            <person name="Cros-Aarteil S."/>
            <person name="Calhoun S."/>
            <person name="Kuo A."/>
            <person name="Mondo S."/>
            <person name="Pangilinan J."/>
            <person name="Riley R."/>
            <person name="Labutti K."/>
            <person name="Andreopoulos B."/>
            <person name="Lipzen A."/>
            <person name="Chen C."/>
            <person name="Yanf M."/>
            <person name="Daum C."/>
            <person name="Ng V."/>
            <person name="Clum A."/>
            <person name="Steindorff A."/>
            <person name="Ohm R."/>
            <person name="Martin F."/>
            <person name="Silar P."/>
            <person name="Natvig D."/>
            <person name="Lalanne C."/>
            <person name="Gautier V."/>
            <person name="Ament-Velasquez S.L."/>
            <person name="Kruys A."/>
            <person name="Hutchinson M.I."/>
            <person name="Powell A.J."/>
            <person name="Barry K."/>
            <person name="Miller A.N."/>
            <person name="Grigoriev I.V."/>
            <person name="Debuchy R."/>
            <person name="Gladieux P."/>
            <person name="Thoren M.H."/>
            <person name="Johannesson H."/>
        </authorList>
    </citation>
    <scope>NUCLEOTIDE SEQUENCE</scope>
    <source>
        <strain evidence="1">CBS 955.72</strain>
    </source>
</reference>
<dbReference type="AlphaFoldDB" id="A0AAJ0HA99"/>
<comment type="caution">
    <text evidence="1">The sequence shown here is derived from an EMBL/GenBank/DDBJ whole genome shotgun (WGS) entry which is preliminary data.</text>
</comment>
<reference evidence="1" key="1">
    <citation type="journal article" date="2023" name="Mol. Phylogenet. Evol.">
        <title>Genome-scale phylogeny and comparative genomics of the fungal order Sordariales.</title>
        <authorList>
            <person name="Hensen N."/>
            <person name="Bonometti L."/>
            <person name="Westerberg I."/>
            <person name="Brannstrom I.O."/>
            <person name="Guillou S."/>
            <person name="Cros-Aarteil S."/>
            <person name="Calhoun S."/>
            <person name="Haridas S."/>
            <person name="Kuo A."/>
            <person name="Mondo S."/>
            <person name="Pangilinan J."/>
            <person name="Riley R."/>
            <person name="LaButti K."/>
            <person name="Andreopoulos B."/>
            <person name="Lipzen A."/>
            <person name="Chen C."/>
            <person name="Yan M."/>
            <person name="Daum C."/>
            <person name="Ng V."/>
            <person name="Clum A."/>
            <person name="Steindorff A."/>
            <person name="Ohm R.A."/>
            <person name="Martin F."/>
            <person name="Silar P."/>
            <person name="Natvig D.O."/>
            <person name="Lalanne C."/>
            <person name="Gautier V."/>
            <person name="Ament-Velasquez S.L."/>
            <person name="Kruys A."/>
            <person name="Hutchinson M.I."/>
            <person name="Powell A.J."/>
            <person name="Barry K."/>
            <person name="Miller A.N."/>
            <person name="Grigoriev I.V."/>
            <person name="Debuchy R."/>
            <person name="Gladieux P."/>
            <person name="Hiltunen Thoren M."/>
            <person name="Johannesson H."/>
        </authorList>
    </citation>
    <scope>NUCLEOTIDE SEQUENCE</scope>
    <source>
        <strain evidence="1">CBS 955.72</strain>
    </source>
</reference>
<name>A0AAJ0HA99_9PEZI</name>
<protein>
    <submittedName>
        <fullName evidence="1">Uncharacterized protein</fullName>
    </submittedName>
</protein>